<dbReference type="PANTHER" id="PTHR30070">
    <property type="entry name" value="HEME EXPORTER PROTEIN B"/>
    <property type="match status" value="1"/>
</dbReference>
<comment type="subcellular location">
    <subcellularLocation>
        <location evidence="2">Cell inner membrane</location>
        <topology evidence="2">Multi-pass membrane protein</topology>
    </subcellularLocation>
</comment>
<dbReference type="PRINTS" id="PR01414">
    <property type="entry name" value="CCMBBIOGNSIS"/>
</dbReference>
<dbReference type="EMBL" id="UINC01001148">
    <property type="protein sequence ID" value="SUZ72242.1"/>
    <property type="molecule type" value="Genomic_DNA"/>
</dbReference>
<sequence length="197" mass="20856">MIPLVFFLIVITLFPLALGTEGSFLSTLSSGVIWVAALLSSLLAVESIFNEDYRDGTLDQFLISGEPTFILVLAKVLAHWLVTGAPLLLASLISTFFLFLPEGLLFPLLISLLMGTFLLSLLGALGGALTIGKTAILSAVIVLPLSVPILILGVAVLTSALNGQDFFSYLYFLGAMLAIGTPGLCLATTEAIFINYD</sequence>
<evidence type="ECO:0000313" key="13">
    <source>
        <dbReference type="EMBL" id="SUZ72242.1"/>
    </source>
</evidence>
<dbReference type="GO" id="GO:0005886">
    <property type="term" value="C:plasma membrane"/>
    <property type="evidence" value="ECO:0007669"/>
    <property type="project" value="UniProtKB-SubCell"/>
</dbReference>
<keyword evidence="6" id="KW-1003">Cell membrane</keyword>
<evidence type="ECO:0000256" key="11">
    <source>
        <dbReference type="ARBA" id="ARBA00023136"/>
    </source>
</evidence>
<name>A0A381PYU2_9ZZZZ</name>
<dbReference type="NCBIfam" id="TIGR01190">
    <property type="entry name" value="ccmB"/>
    <property type="match status" value="1"/>
</dbReference>
<keyword evidence="10 12" id="KW-1133">Transmembrane helix</keyword>
<feature type="transmembrane region" description="Helical" evidence="12">
    <location>
        <begin position="136"/>
        <end position="157"/>
    </location>
</feature>
<comment type="function">
    <text evidence="1">Required for the export of heme to the periplasm for the biogenesis of c-type cytochromes.</text>
</comment>
<keyword evidence="9" id="KW-0201">Cytochrome c-type biogenesis</keyword>
<accession>A0A381PYU2</accession>
<protein>
    <recommendedName>
        <fullName evidence="4">Heme exporter protein B</fullName>
    </recommendedName>
</protein>
<evidence type="ECO:0000256" key="9">
    <source>
        <dbReference type="ARBA" id="ARBA00022748"/>
    </source>
</evidence>
<dbReference type="Pfam" id="PF03379">
    <property type="entry name" value="CcmB"/>
    <property type="match status" value="1"/>
</dbReference>
<feature type="transmembrane region" description="Helical" evidence="12">
    <location>
        <begin position="69"/>
        <end position="99"/>
    </location>
</feature>
<keyword evidence="7" id="KW-0997">Cell inner membrane</keyword>
<evidence type="ECO:0000256" key="2">
    <source>
        <dbReference type="ARBA" id="ARBA00004429"/>
    </source>
</evidence>
<dbReference type="GO" id="GO:0017004">
    <property type="term" value="P:cytochrome complex assembly"/>
    <property type="evidence" value="ECO:0007669"/>
    <property type="project" value="UniProtKB-KW"/>
</dbReference>
<evidence type="ECO:0000256" key="8">
    <source>
        <dbReference type="ARBA" id="ARBA00022692"/>
    </source>
</evidence>
<feature type="transmembrane region" description="Helical" evidence="12">
    <location>
        <begin position="105"/>
        <end position="129"/>
    </location>
</feature>
<dbReference type="AlphaFoldDB" id="A0A381PYU2"/>
<evidence type="ECO:0000256" key="1">
    <source>
        <dbReference type="ARBA" id="ARBA00002442"/>
    </source>
</evidence>
<dbReference type="GO" id="GO:1903607">
    <property type="term" value="P:cytochrome c biosynthetic process"/>
    <property type="evidence" value="ECO:0007669"/>
    <property type="project" value="TreeGrafter"/>
</dbReference>
<evidence type="ECO:0000256" key="12">
    <source>
        <dbReference type="SAM" id="Phobius"/>
    </source>
</evidence>
<keyword evidence="8 12" id="KW-0812">Transmembrane</keyword>
<dbReference type="InterPro" id="IPR026031">
    <property type="entry name" value="Cyt_c_CcmB_bac"/>
</dbReference>
<comment type="similarity">
    <text evidence="3">Belongs to the CcmB/CycW/HelB family.</text>
</comment>
<reference evidence="13" key="1">
    <citation type="submission" date="2018-05" db="EMBL/GenBank/DDBJ databases">
        <authorList>
            <person name="Lanie J.A."/>
            <person name="Ng W.-L."/>
            <person name="Kazmierczak K.M."/>
            <person name="Andrzejewski T.M."/>
            <person name="Davidsen T.M."/>
            <person name="Wayne K.J."/>
            <person name="Tettelin H."/>
            <person name="Glass J.I."/>
            <person name="Rusch D."/>
            <person name="Podicherti R."/>
            <person name="Tsui H.-C.T."/>
            <person name="Winkler M.E."/>
        </authorList>
    </citation>
    <scope>NUCLEOTIDE SEQUENCE</scope>
</reference>
<dbReference type="PIRSF" id="PIRSF002764">
    <property type="entry name" value="CcmB"/>
    <property type="match status" value="1"/>
</dbReference>
<evidence type="ECO:0000256" key="10">
    <source>
        <dbReference type="ARBA" id="ARBA00022989"/>
    </source>
</evidence>
<evidence type="ECO:0000256" key="7">
    <source>
        <dbReference type="ARBA" id="ARBA00022519"/>
    </source>
</evidence>
<feature type="transmembrane region" description="Helical" evidence="12">
    <location>
        <begin position="29"/>
        <end position="49"/>
    </location>
</feature>
<proteinExistence type="inferred from homology"/>
<evidence type="ECO:0000256" key="5">
    <source>
        <dbReference type="ARBA" id="ARBA00022448"/>
    </source>
</evidence>
<organism evidence="13">
    <name type="scientific">marine metagenome</name>
    <dbReference type="NCBI Taxonomy" id="408172"/>
    <lineage>
        <taxon>unclassified sequences</taxon>
        <taxon>metagenomes</taxon>
        <taxon>ecological metagenomes</taxon>
    </lineage>
</organism>
<feature type="transmembrane region" description="Helical" evidence="12">
    <location>
        <begin position="169"/>
        <end position="194"/>
    </location>
</feature>
<keyword evidence="11 12" id="KW-0472">Membrane</keyword>
<evidence type="ECO:0000256" key="4">
    <source>
        <dbReference type="ARBA" id="ARBA00016452"/>
    </source>
</evidence>
<evidence type="ECO:0000256" key="3">
    <source>
        <dbReference type="ARBA" id="ARBA00010544"/>
    </source>
</evidence>
<gene>
    <name evidence="13" type="ORF">METZ01_LOCUS25096</name>
</gene>
<dbReference type="GO" id="GO:0015232">
    <property type="term" value="F:heme transmembrane transporter activity"/>
    <property type="evidence" value="ECO:0007669"/>
    <property type="project" value="InterPro"/>
</dbReference>
<evidence type="ECO:0000256" key="6">
    <source>
        <dbReference type="ARBA" id="ARBA00022475"/>
    </source>
</evidence>
<dbReference type="PANTHER" id="PTHR30070:SF1">
    <property type="entry name" value="CYTOCHROME C BIOGENESIS B-RELATED"/>
    <property type="match status" value="1"/>
</dbReference>
<dbReference type="InterPro" id="IPR003544">
    <property type="entry name" value="Cyt_c_biogenesis_CcmB"/>
</dbReference>
<keyword evidence="5" id="KW-0813">Transport</keyword>